<name>A0A0R0LXB4_9MICR</name>
<dbReference type="AlphaFoldDB" id="A0A0R0LXB4"/>
<dbReference type="Proteomes" id="UP000051530">
    <property type="component" value="Unassembled WGS sequence"/>
</dbReference>
<reference evidence="1 2" key="1">
    <citation type="submission" date="2015-07" db="EMBL/GenBank/DDBJ databases">
        <title>The genome of Pseudoloma neurophilia, a relevant intracellular parasite of the zebrafish.</title>
        <authorList>
            <person name="Ndikumana S."/>
            <person name="Pelin A."/>
            <person name="Sanders J."/>
            <person name="Corradi N."/>
        </authorList>
    </citation>
    <scope>NUCLEOTIDE SEQUENCE [LARGE SCALE GENOMIC DNA]</scope>
    <source>
        <strain evidence="1 2">MK1</strain>
    </source>
</reference>
<proteinExistence type="predicted"/>
<dbReference type="VEuPathDB" id="MicrosporidiaDB:M153_5140004842"/>
<protein>
    <submittedName>
        <fullName evidence="1">Uncharacterized protein</fullName>
    </submittedName>
</protein>
<accession>A0A0R0LXB4</accession>
<evidence type="ECO:0000313" key="2">
    <source>
        <dbReference type="Proteomes" id="UP000051530"/>
    </source>
</evidence>
<gene>
    <name evidence="1" type="ORF">M153_5140004842</name>
</gene>
<organism evidence="1 2">
    <name type="scientific">Pseudoloma neurophilia</name>
    <dbReference type="NCBI Taxonomy" id="146866"/>
    <lineage>
        <taxon>Eukaryota</taxon>
        <taxon>Fungi</taxon>
        <taxon>Fungi incertae sedis</taxon>
        <taxon>Microsporidia</taxon>
        <taxon>Pseudoloma</taxon>
    </lineage>
</organism>
<evidence type="ECO:0000313" key="1">
    <source>
        <dbReference type="EMBL" id="KRH93866.1"/>
    </source>
</evidence>
<dbReference type="EMBL" id="LGUB01000193">
    <property type="protein sequence ID" value="KRH93866.1"/>
    <property type="molecule type" value="Genomic_DNA"/>
</dbReference>
<sequence>MKKKTNLLKNGFRIARNSRMKIIIGIKRNNIRRRKVQIKIQNQKLNCKQK</sequence>
<comment type="caution">
    <text evidence="1">The sequence shown here is derived from an EMBL/GenBank/DDBJ whole genome shotgun (WGS) entry which is preliminary data.</text>
</comment>
<keyword evidence="2" id="KW-1185">Reference proteome</keyword>